<sequence length="398" mass="41097">MGPQASRREFDESDVRVRPNKRGSRPRTKESPSYADAELGRVVTVDRGRYTVLLDSPAGSPAEATDHVVSAVRAKALRRTPVVPGDVVALVGDTSGEEGTLARLVRIEERSTLLRRSADDTDDAERVVVANADRLLIVVAAADPTPRTGFIDRALVAAYHAEIEPILLITKADLAEDPQDPAGLVTHYAELSLRTVISGRVGDGAADPGAAALGAAGPGAGTEPDPGLNPAAVKELRGLLAGSVTAMIGHSGVGKSTMVNTLTGADRATGGVNAVTGRGRHTSSSAVALHLEPDADLDVETARRSWVIDTPGVRSFGLAHVSPDDVLAAFEDLVEGSVDCEPGCLHESPEGGCALDSWVTAGRAGAHGPARLASLRGLLGSLNGADEGAREKRLGLGT</sequence>
<dbReference type="Gene3D" id="3.40.50.300">
    <property type="entry name" value="P-loop containing nucleotide triphosphate hydrolases"/>
    <property type="match status" value="1"/>
</dbReference>
<dbReference type="PROSITE" id="PS50936">
    <property type="entry name" value="ENGC_GTPASE"/>
    <property type="match status" value="1"/>
</dbReference>
<proteinExistence type="predicted"/>
<keyword evidence="4" id="KW-1185">Reference proteome</keyword>
<gene>
    <name evidence="3" type="primary">rsgA</name>
    <name evidence="3" type="ORF">RIL96_11515</name>
</gene>
<evidence type="ECO:0000313" key="3">
    <source>
        <dbReference type="EMBL" id="MDR8020191.1"/>
    </source>
</evidence>
<evidence type="ECO:0000259" key="2">
    <source>
        <dbReference type="PROSITE" id="PS50936"/>
    </source>
</evidence>
<feature type="region of interest" description="Disordered" evidence="1">
    <location>
        <begin position="1"/>
        <end position="38"/>
    </location>
</feature>
<organism evidence="3 4">
    <name type="scientific">Nesterenkonia aerolata</name>
    <dbReference type="NCBI Taxonomy" id="3074079"/>
    <lineage>
        <taxon>Bacteria</taxon>
        <taxon>Bacillati</taxon>
        <taxon>Actinomycetota</taxon>
        <taxon>Actinomycetes</taxon>
        <taxon>Micrococcales</taxon>
        <taxon>Micrococcaceae</taxon>
        <taxon>Nesterenkonia</taxon>
    </lineage>
</organism>
<dbReference type="SUPFAM" id="SSF52540">
    <property type="entry name" value="P-loop containing nucleoside triphosphate hydrolases"/>
    <property type="match status" value="1"/>
</dbReference>
<feature type="domain" description="EngC GTPase" evidence="2">
    <location>
        <begin position="130"/>
        <end position="314"/>
    </location>
</feature>
<evidence type="ECO:0000313" key="4">
    <source>
        <dbReference type="Proteomes" id="UP001251870"/>
    </source>
</evidence>
<accession>A0ABU2DUJ5</accession>
<dbReference type="PANTHER" id="PTHR32120">
    <property type="entry name" value="SMALL RIBOSOMAL SUBUNIT BIOGENESIS GTPASE RSGA"/>
    <property type="match status" value="1"/>
</dbReference>
<comment type="caution">
    <text evidence="3">The sequence shown here is derived from an EMBL/GenBank/DDBJ whole genome shotgun (WGS) entry which is preliminary data.</text>
</comment>
<dbReference type="RefSeq" id="WP_310549173.1">
    <property type="nucleotide sequence ID" value="NZ_JAVKGR010000018.1"/>
</dbReference>
<reference evidence="3 4" key="1">
    <citation type="submission" date="2023-09" db="EMBL/GenBank/DDBJ databases">
        <title>Description of three actinobacteria isolated from air of manufacturing shop in a pharmaceutical factory.</title>
        <authorList>
            <person name="Zhang D.-F."/>
        </authorList>
    </citation>
    <scope>NUCLEOTIDE SEQUENCE [LARGE SCALE GENOMIC DNA]</scope>
    <source>
        <strain evidence="3 4">LY-0111</strain>
    </source>
</reference>
<dbReference type="Pfam" id="PF03193">
    <property type="entry name" value="RsgA_GTPase"/>
    <property type="match status" value="2"/>
</dbReference>
<dbReference type="PANTHER" id="PTHR32120:SF11">
    <property type="entry name" value="SMALL RIBOSOMAL SUBUNIT BIOGENESIS GTPASE RSGA 1, MITOCHONDRIAL-RELATED"/>
    <property type="match status" value="1"/>
</dbReference>
<dbReference type="Proteomes" id="UP001251870">
    <property type="component" value="Unassembled WGS sequence"/>
</dbReference>
<protein>
    <submittedName>
        <fullName evidence="3">GTPase RsgA</fullName>
    </submittedName>
</protein>
<dbReference type="InterPro" id="IPR010914">
    <property type="entry name" value="RsgA_GTPase_dom"/>
</dbReference>
<dbReference type="CDD" id="cd01854">
    <property type="entry name" value="YjeQ_EngC"/>
    <property type="match status" value="1"/>
</dbReference>
<evidence type="ECO:0000256" key="1">
    <source>
        <dbReference type="SAM" id="MobiDB-lite"/>
    </source>
</evidence>
<dbReference type="EMBL" id="JAVKGR010000018">
    <property type="protein sequence ID" value="MDR8020191.1"/>
    <property type="molecule type" value="Genomic_DNA"/>
</dbReference>
<dbReference type="InterPro" id="IPR027417">
    <property type="entry name" value="P-loop_NTPase"/>
</dbReference>
<dbReference type="InterPro" id="IPR004881">
    <property type="entry name" value="Ribosome_biogen_GTPase_RsgA"/>
</dbReference>
<feature type="compositionally biased region" description="Basic and acidic residues" evidence="1">
    <location>
        <begin position="1"/>
        <end position="17"/>
    </location>
</feature>
<name>A0ABU2DUJ5_9MICC</name>